<evidence type="ECO:0000259" key="2">
    <source>
        <dbReference type="PROSITE" id="PS50943"/>
    </source>
</evidence>
<dbReference type="CDD" id="cd00093">
    <property type="entry name" value="HTH_XRE"/>
    <property type="match status" value="1"/>
</dbReference>
<dbReference type="SUPFAM" id="SSF47413">
    <property type="entry name" value="lambda repressor-like DNA-binding domains"/>
    <property type="match status" value="1"/>
</dbReference>
<dbReference type="Proteomes" id="UP000037029">
    <property type="component" value="Chromosome"/>
</dbReference>
<dbReference type="EMBL" id="CP020925">
    <property type="protein sequence ID" value="ATP19773.1"/>
    <property type="molecule type" value="Genomic_DNA"/>
</dbReference>
<evidence type="ECO:0000313" key="4">
    <source>
        <dbReference type="Proteomes" id="UP000037029"/>
    </source>
</evidence>
<feature type="region of interest" description="Disordered" evidence="1">
    <location>
        <begin position="166"/>
        <end position="200"/>
    </location>
</feature>
<evidence type="ECO:0000256" key="1">
    <source>
        <dbReference type="SAM" id="MobiDB-lite"/>
    </source>
</evidence>
<organism evidence="3 4">
    <name type="scientific">Sphingobium yanoikuyae</name>
    <name type="common">Sphingomonas yanoikuyae</name>
    <dbReference type="NCBI Taxonomy" id="13690"/>
    <lineage>
        <taxon>Bacteria</taxon>
        <taxon>Pseudomonadati</taxon>
        <taxon>Pseudomonadota</taxon>
        <taxon>Alphaproteobacteria</taxon>
        <taxon>Sphingomonadales</taxon>
        <taxon>Sphingomonadaceae</taxon>
        <taxon>Sphingobium</taxon>
    </lineage>
</organism>
<dbReference type="InterPro" id="IPR001387">
    <property type="entry name" value="Cro/C1-type_HTH"/>
</dbReference>
<dbReference type="Pfam" id="PF01381">
    <property type="entry name" value="HTH_3"/>
    <property type="match status" value="1"/>
</dbReference>
<dbReference type="SMART" id="SM00530">
    <property type="entry name" value="HTH_XRE"/>
    <property type="match status" value="1"/>
</dbReference>
<reference evidence="3 4" key="1">
    <citation type="submission" date="2017-04" db="EMBL/GenBank/DDBJ databases">
        <title>Characterization, genome and methylation analysis of a phthalic acid esters degrading strain Sphingobium yanoikuyae SHJ.</title>
        <authorList>
            <person name="Feng L."/>
        </authorList>
    </citation>
    <scope>NUCLEOTIDE SEQUENCE [LARGE SCALE GENOMIC DNA]</scope>
    <source>
        <strain evidence="3 4">SHJ</strain>
    </source>
</reference>
<dbReference type="InterPro" id="IPR010982">
    <property type="entry name" value="Lambda_DNA-bd_dom_sf"/>
</dbReference>
<dbReference type="RefSeq" id="WP_080993541.1">
    <property type="nucleotide sequence ID" value="NZ_CP020925.1"/>
</dbReference>
<dbReference type="Gene3D" id="1.10.260.40">
    <property type="entry name" value="lambda repressor-like DNA-binding domains"/>
    <property type="match status" value="1"/>
</dbReference>
<sequence length="200" mass="21107">MPAALLSDVGVSASGMAHCLHSANIYSSGNVSTAHNAMAARFRQNGGMTDRWKNHIAACRKAAGLTMDELAAAMDPPSSKGMISQYESGKRRPRQSTLEAIAKALDRTPGELIDGSQDGTPTLSAADLEEMIALAMRELPVGATNEDYQRVVASSLHAQLEQLKAAGGFRSSQDEQSAPDKAAQSRAPTKKGERAGSRNP</sequence>
<accession>A0A2D1R4V4</accession>
<name>A0A2D1R4V4_SPHYA</name>
<feature type="region of interest" description="Disordered" evidence="1">
    <location>
        <begin position="76"/>
        <end position="95"/>
    </location>
</feature>
<evidence type="ECO:0000313" key="3">
    <source>
        <dbReference type="EMBL" id="ATP19773.1"/>
    </source>
</evidence>
<feature type="compositionally biased region" description="Basic and acidic residues" evidence="1">
    <location>
        <begin position="190"/>
        <end position="200"/>
    </location>
</feature>
<proteinExistence type="predicted"/>
<feature type="domain" description="HTH cro/C1-type" evidence="2">
    <location>
        <begin position="56"/>
        <end position="112"/>
    </location>
</feature>
<protein>
    <recommendedName>
        <fullName evidence="2">HTH cro/C1-type domain-containing protein</fullName>
    </recommendedName>
</protein>
<gene>
    <name evidence="3" type="ORF">BV87_16130</name>
</gene>
<dbReference type="GO" id="GO:0003677">
    <property type="term" value="F:DNA binding"/>
    <property type="evidence" value="ECO:0007669"/>
    <property type="project" value="InterPro"/>
</dbReference>
<dbReference type="PROSITE" id="PS50943">
    <property type="entry name" value="HTH_CROC1"/>
    <property type="match status" value="1"/>
</dbReference>
<dbReference type="AlphaFoldDB" id="A0A2D1R4V4"/>